<dbReference type="Pfam" id="PF02545">
    <property type="entry name" value="Maf"/>
    <property type="match status" value="1"/>
</dbReference>
<dbReference type="HAMAP" id="MF_00528">
    <property type="entry name" value="Maf"/>
    <property type="match status" value="1"/>
</dbReference>
<dbReference type="GO" id="GO:0036221">
    <property type="term" value="F:UTP diphosphatase activity"/>
    <property type="evidence" value="ECO:0007669"/>
    <property type="project" value="RHEA"/>
</dbReference>
<dbReference type="EMBL" id="FZNY01000009">
    <property type="protein sequence ID" value="SNS24731.1"/>
    <property type="molecule type" value="Genomic_DNA"/>
</dbReference>
<keyword evidence="3 4" id="KW-0546">Nucleotide metabolism</keyword>
<reference evidence="5 6" key="1">
    <citation type="submission" date="2017-06" db="EMBL/GenBank/DDBJ databases">
        <authorList>
            <person name="Kim H.J."/>
            <person name="Triplett B.A."/>
        </authorList>
    </citation>
    <scope>NUCLEOTIDE SEQUENCE [LARGE SCALE GENOMIC DNA]</scope>
    <source>
        <strain evidence="5 6">DSM 25597</strain>
    </source>
</reference>
<feature type="site" description="Important for substrate specificity" evidence="4">
    <location>
        <position position="77"/>
    </location>
</feature>
<dbReference type="InterPro" id="IPR003697">
    <property type="entry name" value="Maf-like"/>
</dbReference>
<organism evidence="5 6">
    <name type="scientific">Dokdonia pacifica</name>
    <dbReference type="NCBI Taxonomy" id="1627892"/>
    <lineage>
        <taxon>Bacteria</taxon>
        <taxon>Pseudomonadati</taxon>
        <taxon>Bacteroidota</taxon>
        <taxon>Flavobacteriia</taxon>
        <taxon>Flavobacteriales</taxon>
        <taxon>Flavobacteriaceae</taxon>
        <taxon>Dokdonia</taxon>
    </lineage>
</organism>
<evidence type="ECO:0000256" key="4">
    <source>
        <dbReference type="HAMAP-Rule" id="MF_00528"/>
    </source>
</evidence>
<keyword evidence="4" id="KW-0963">Cytoplasm</keyword>
<protein>
    <recommendedName>
        <fullName evidence="4">dTTP/UTP pyrophosphatase</fullName>
        <shortName evidence="4">dTTPase/UTPase</shortName>
        <ecNumber evidence="4">3.6.1.9</ecNumber>
    </recommendedName>
    <alternativeName>
        <fullName evidence="4">Nucleoside triphosphate pyrophosphatase</fullName>
    </alternativeName>
    <alternativeName>
        <fullName evidence="4">Nucleotide pyrophosphatase</fullName>
        <shortName evidence="4">Nucleotide PPase</shortName>
    </alternativeName>
</protein>
<name>A0A239CYJ5_9FLAO</name>
<keyword evidence="2 4" id="KW-0378">Hydrolase</keyword>
<dbReference type="GO" id="GO:0036218">
    <property type="term" value="F:dTTP diphosphatase activity"/>
    <property type="evidence" value="ECO:0007669"/>
    <property type="project" value="RHEA"/>
</dbReference>
<dbReference type="RefSeq" id="WP_089373520.1">
    <property type="nucleotide sequence ID" value="NZ_BMEP01000001.1"/>
</dbReference>
<feature type="active site" description="Proton acceptor" evidence="4">
    <location>
        <position position="76"/>
    </location>
</feature>
<dbReference type="SUPFAM" id="SSF52972">
    <property type="entry name" value="ITPase-like"/>
    <property type="match status" value="1"/>
</dbReference>
<comment type="function">
    <text evidence="4">Nucleoside triphosphate pyrophosphatase that hydrolyzes dTTP and UTP. May have a dual role in cell division arrest and in preventing the incorporation of modified nucleotides into cellular nucleic acids.</text>
</comment>
<dbReference type="InterPro" id="IPR029001">
    <property type="entry name" value="ITPase-like_fam"/>
</dbReference>
<comment type="caution">
    <text evidence="4">Lacks conserved residue(s) required for the propagation of feature annotation.</text>
</comment>
<keyword evidence="6" id="KW-1185">Reference proteome</keyword>
<dbReference type="EC" id="3.6.1.9" evidence="4"/>
<dbReference type="GO" id="GO:0009117">
    <property type="term" value="P:nucleotide metabolic process"/>
    <property type="evidence" value="ECO:0007669"/>
    <property type="project" value="UniProtKB-KW"/>
</dbReference>
<sequence>MLSKRLQHKNIILASGSPRRQLFFKELDLDFTIQLKPIDEVFPEHYKGAEITDYLAQLKAAAFTNLQEHDILITSDTIVWHQDKALNKPEDKTQAFEMISSLSGNTHEVITSVCFTTSTQQITIHDITKVTFKTLTEEEIHHYIDHYQPYDKAGGYGVQEWFGYIAVTRLEGSYFNVMGLPTHKVYETLIQLADS</sequence>
<evidence type="ECO:0000256" key="1">
    <source>
        <dbReference type="ARBA" id="ARBA00001968"/>
    </source>
</evidence>
<evidence type="ECO:0000313" key="6">
    <source>
        <dbReference type="Proteomes" id="UP000198379"/>
    </source>
</evidence>
<dbReference type="Proteomes" id="UP000198379">
    <property type="component" value="Unassembled WGS sequence"/>
</dbReference>
<evidence type="ECO:0000256" key="2">
    <source>
        <dbReference type="ARBA" id="ARBA00022801"/>
    </source>
</evidence>
<feature type="site" description="Important for substrate specificity" evidence="4">
    <location>
        <position position="159"/>
    </location>
</feature>
<comment type="catalytic activity">
    <reaction evidence="4">
        <text>dTTP + H2O = dTMP + diphosphate + H(+)</text>
        <dbReference type="Rhea" id="RHEA:28534"/>
        <dbReference type="ChEBI" id="CHEBI:15377"/>
        <dbReference type="ChEBI" id="CHEBI:15378"/>
        <dbReference type="ChEBI" id="CHEBI:33019"/>
        <dbReference type="ChEBI" id="CHEBI:37568"/>
        <dbReference type="ChEBI" id="CHEBI:63528"/>
        <dbReference type="EC" id="3.6.1.9"/>
    </reaction>
</comment>
<comment type="similarity">
    <text evidence="4">Belongs to the Maf family. YhdE subfamily.</text>
</comment>
<dbReference type="NCBIfam" id="TIGR00172">
    <property type="entry name" value="maf"/>
    <property type="match status" value="1"/>
</dbReference>
<dbReference type="CDD" id="cd00555">
    <property type="entry name" value="Maf"/>
    <property type="match status" value="1"/>
</dbReference>
<comment type="cofactor">
    <cofactor evidence="1 4">
        <name>a divalent metal cation</name>
        <dbReference type="ChEBI" id="CHEBI:60240"/>
    </cofactor>
</comment>
<dbReference type="PANTHER" id="PTHR43213">
    <property type="entry name" value="BIFUNCTIONAL DTTP/UTP PYROPHOSPHATASE/METHYLTRANSFERASE PROTEIN-RELATED"/>
    <property type="match status" value="1"/>
</dbReference>
<dbReference type="PIRSF" id="PIRSF006305">
    <property type="entry name" value="Maf"/>
    <property type="match status" value="1"/>
</dbReference>
<dbReference type="GO" id="GO:0005737">
    <property type="term" value="C:cytoplasm"/>
    <property type="evidence" value="ECO:0007669"/>
    <property type="project" value="UniProtKB-SubCell"/>
</dbReference>
<dbReference type="AlphaFoldDB" id="A0A239CYJ5"/>
<dbReference type="PANTHER" id="PTHR43213:SF5">
    <property type="entry name" value="BIFUNCTIONAL DTTP_UTP PYROPHOSPHATASE_METHYLTRANSFERASE PROTEIN-RELATED"/>
    <property type="match status" value="1"/>
</dbReference>
<accession>A0A239CYJ5</accession>
<comment type="catalytic activity">
    <reaction evidence="4">
        <text>UTP + H2O = UMP + diphosphate + H(+)</text>
        <dbReference type="Rhea" id="RHEA:29395"/>
        <dbReference type="ChEBI" id="CHEBI:15377"/>
        <dbReference type="ChEBI" id="CHEBI:15378"/>
        <dbReference type="ChEBI" id="CHEBI:33019"/>
        <dbReference type="ChEBI" id="CHEBI:46398"/>
        <dbReference type="ChEBI" id="CHEBI:57865"/>
        <dbReference type="EC" id="3.6.1.9"/>
    </reaction>
</comment>
<dbReference type="OrthoDB" id="9807767at2"/>
<evidence type="ECO:0000313" key="5">
    <source>
        <dbReference type="EMBL" id="SNS24731.1"/>
    </source>
</evidence>
<feature type="site" description="Important for substrate specificity" evidence="4">
    <location>
        <position position="19"/>
    </location>
</feature>
<proteinExistence type="inferred from homology"/>
<gene>
    <name evidence="5" type="ORF">SAMN06265376_10928</name>
</gene>
<evidence type="ECO:0000256" key="3">
    <source>
        <dbReference type="ARBA" id="ARBA00023080"/>
    </source>
</evidence>
<dbReference type="Gene3D" id="3.90.950.10">
    <property type="match status" value="1"/>
</dbReference>
<comment type="subcellular location">
    <subcellularLocation>
        <location evidence="4">Cytoplasm</location>
    </subcellularLocation>
</comment>